<evidence type="ECO:0000313" key="1">
    <source>
        <dbReference type="EMBL" id="ABR48913.1"/>
    </source>
</evidence>
<dbReference type="Proteomes" id="UP000001572">
    <property type="component" value="Chromosome"/>
</dbReference>
<dbReference type="EMBL" id="CP000724">
    <property type="protein sequence ID" value="ABR48913.1"/>
    <property type="molecule type" value="Genomic_DNA"/>
</dbReference>
<dbReference type="KEGG" id="amt:Amet_2762"/>
<dbReference type="eggNOG" id="COG1399">
    <property type="taxonomic scope" value="Bacteria"/>
</dbReference>
<name>A6TRU5_ALKMQ</name>
<proteinExistence type="predicted"/>
<gene>
    <name evidence="1" type="ordered locus">Amet_2762</name>
</gene>
<sequence length="176" mass="20290">MIDLKLDLKNLIKKESDKVDLNFLLNLDTIMYHGEELKMMSPIQVMGNIYAVNEQLYLTCTYEGKLEVNCGRCLEPFIHAFYSRINAELMLNDQSTDEEEEDDVLFYEDNTIDLEKVVVDQLIISLPMKLICDNDCKGLCSQCGKSLNKEICQCTLAEDHDVDPRLTKLKKLLQQD</sequence>
<protein>
    <recommendedName>
        <fullName evidence="3">DUF177 domain-containing protein</fullName>
    </recommendedName>
</protein>
<dbReference type="HOGENOM" id="CLU_100236_1_1_9"/>
<evidence type="ECO:0000313" key="2">
    <source>
        <dbReference type="Proteomes" id="UP000001572"/>
    </source>
</evidence>
<dbReference type="AlphaFoldDB" id="A6TRU5"/>
<dbReference type="PANTHER" id="PTHR34374:SF1">
    <property type="entry name" value="LARGE RIBOSOMAL RNA SUBUNIT ACCUMULATION PROTEIN YCED HOMOLOG 1, CHLOROPLASTIC"/>
    <property type="match status" value="1"/>
</dbReference>
<dbReference type="Pfam" id="PF02620">
    <property type="entry name" value="YceD"/>
    <property type="match status" value="1"/>
</dbReference>
<dbReference type="PANTHER" id="PTHR34374">
    <property type="entry name" value="LARGE RIBOSOMAL RNA SUBUNIT ACCUMULATION PROTEIN YCED HOMOLOG 1, CHLOROPLASTIC"/>
    <property type="match status" value="1"/>
</dbReference>
<accession>A6TRU5</accession>
<keyword evidence="2" id="KW-1185">Reference proteome</keyword>
<evidence type="ECO:0008006" key="3">
    <source>
        <dbReference type="Google" id="ProtNLM"/>
    </source>
</evidence>
<dbReference type="STRING" id="293826.Amet_2762"/>
<reference evidence="2" key="1">
    <citation type="journal article" date="2016" name="Genome Announc.">
        <title>Complete genome sequence of Alkaliphilus metalliredigens strain QYMF, an alkaliphilic and metal-reducing bacterium isolated from borax-contaminated leachate ponds.</title>
        <authorList>
            <person name="Hwang C."/>
            <person name="Copeland A."/>
            <person name="Lucas S."/>
            <person name="Lapidus A."/>
            <person name="Barry K."/>
            <person name="Detter J.C."/>
            <person name="Glavina Del Rio T."/>
            <person name="Hammon N."/>
            <person name="Israni S."/>
            <person name="Dalin E."/>
            <person name="Tice H."/>
            <person name="Pitluck S."/>
            <person name="Chertkov O."/>
            <person name="Brettin T."/>
            <person name="Bruce D."/>
            <person name="Han C."/>
            <person name="Schmutz J."/>
            <person name="Larimer F."/>
            <person name="Land M.L."/>
            <person name="Hauser L."/>
            <person name="Kyrpides N."/>
            <person name="Mikhailova N."/>
            <person name="Ye Q."/>
            <person name="Zhou J."/>
            <person name="Richardson P."/>
            <person name="Fields M.W."/>
        </authorList>
    </citation>
    <scope>NUCLEOTIDE SEQUENCE [LARGE SCALE GENOMIC DNA]</scope>
    <source>
        <strain evidence="2">QYMF</strain>
    </source>
</reference>
<dbReference type="InterPro" id="IPR003772">
    <property type="entry name" value="YceD"/>
</dbReference>
<organism evidence="1 2">
    <name type="scientific">Alkaliphilus metalliredigens (strain QYMF)</name>
    <dbReference type="NCBI Taxonomy" id="293826"/>
    <lineage>
        <taxon>Bacteria</taxon>
        <taxon>Bacillati</taxon>
        <taxon>Bacillota</taxon>
        <taxon>Clostridia</taxon>
        <taxon>Peptostreptococcales</taxon>
        <taxon>Natronincolaceae</taxon>
        <taxon>Alkaliphilus</taxon>
    </lineage>
</organism>